<keyword evidence="4" id="KW-1185">Reference proteome</keyword>
<gene>
    <name evidence="3" type="primary">fabZ_2</name>
    <name evidence="3" type="ORF">GCM10010393_13000</name>
</gene>
<evidence type="ECO:0000256" key="2">
    <source>
        <dbReference type="ARBA" id="ARBA00023239"/>
    </source>
</evidence>
<reference evidence="4" key="1">
    <citation type="journal article" date="2019" name="Int. J. Syst. Evol. Microbiol.">
        <title>The Global Catalogue of Microorganisms (GCM) 10K type strain sequencing project: providing services to taxonomists for standard genome sequencing and annotation.</title>
        <authorList>
            <consortium name="The Broad Institute Genomics Platform"/>
            <consortium name="The Broad Institute Genome Sequencing Center for Infectious Disease"/>
            <person name="Wu L."/>
            <person name="Ma J."/>
        </authorList>
    </citation>
    <scope>NUCLEOTIDE SEQUENCE [LARGE SCALE GENOMIC DNA]</scope>
    <source>
        <strain evidence="4">JCM 5062</strain>
    </source>
</reference>
<comment type="caution">
    <text evidence="3">The sequence shown here is derived from an EMBL/GenBank/DDBJ whole genome shotgun (WGS) entry which is preliminary data.</text>
</comment>
<dbReference type="PANTHER" id="PTHR30272">
    <property type="entry name" value="3-HYDROXYACYL-[ACYL-CARRIER-PROTEIN] DEHYDRATASE"/>
    <property type="match status" value="1"/>
</dbReference>
<accession>A0ABN3LGL8</accession>
<dbReference type="EMBL" id="BAAASR010000006">
    <property type="protein sequence ID" value="GAA2483600.1"/>
    <property type="molecule type" value="Genomic_DNA"/>
</dbReference>
<protein>
    <submittedName>
        <fullName evidence="3">3-hydroxyacyl-ACP dehydratase FabZ</fullName>
    </submittedName>
</protein>
<dbReference type="Proteomes" id="UP001499942">
    <property type="component" value="Unassembled WGS sequence"/>
</dbReference>
<evidence type="ECO:0000256" key="1">
    <source>
        <dbReference type="ARBA" id="ARBA00009174"/>
    </source>
</evidence>
<name>A0ABN3LGL8_9ACTN</name>
<evidence type="ECO:0000313" key="3">
    <source>
        <dbReference type="EMBL" id="GAA2483600.1"/>
    </source>
</evidence>
<dbReference type="Gene3D" id="3.10.129.10">
    <property type="entry name" value="Hotdog Thioesterase"/>
    <property type="match status" value="1"/>
</dbReference>
<sequence length="153" mass="16723">MRFHLIDRIDAWEAGRTISARKLTSLLEDHWRDEGAGPQMPAPLVLEALCQAGTWLIIATTGVRRRAALLSVDGISFHGPVRPGDVLRLEGTVESLSEETAVLSGTVSVDGRTVMEAEAVMCALLPVEDLEEPGDTRRMLDRLLRVPVTGGRR</sequence>
<organism evidence="3 4">
    <name type="scientific">Streptomyces gobitricini</name>
    <dbReference type="NCBI Taxonomy" id="68211"/>
    <lineage>
        <taxon>Bacteria</taxon>
        <taxon>Bacillati</taxon>
        <taxon>Actinomycetota</taxon>
        <taxon>Actinomycetes</taxon>
        <taxon>Kitasatosporales</taxon>
        <taxon>Streptomycetaceae</taxon>
        <taxon>Streptomyces</taxon>
    </lineage>
</organism>
<comment type="similarity">
    <text evidence="1">Belongs to the thioester dehydratase family. FabZ subfamily.</text>
</comment>
<dbReference type="Pfam" id="PF07977">
    <property type="entry name" value="FabA"/>
    <property type="match status" value="1"/>
</dbReference>
<proteinExistence type="inferred from homology"/>
<keyword evidence="2" id="KW-0456">Lyase</keyword>
<dbReference type="InterPro" id="IPR013114">
    <property type="entry name" value="FabA_FabZ"/>
</dbReference>
<evidence type="ECO:0000313" key="4">
    <source>
        <dbReference type="Proteomes" id="UP001499942"/>
    </source>
</evidence>
<dbReference type="SUPFAM" id="SSF54637">
    <property type="entry name" value="Thioesterase/thiol ester dehydrase-isomerase"/>
    <property type="match status" value="1"/>
</dbReference>
<dbReference type="InterPro" id="IPR029069">
    <property type="entry name" value="HotDog_dom_sf"/>
</dbReference>
<dbReference type="PANTHER" id="PTHR30272:SF1">
    <property type="entry name" value="3-HYDROXYACYL-[ACYL-CARRIER-PROTEIN] DEHYDRATASE"/>
    <property type="match status" value="1"/>
</dbReference>